<comment type="caution">
    <text evidence="5">The sequence shown here is derived from an EMBL/GenBank/DDBJ whole genome shotgun (WGS) entry which is preliminary data.</text>
</comment>
<keyword evidence="4" id="KW-0812">Transmembrane</keyword>
<reference evidence="5" key="1">
    <citation type="submission" date="2020-05" db="EMBL/GenBank/DDBJ databases">
        <authorList>
            <person name="Rincon C."/>
            <person name="Sanders R I."/>
            <person name="Robbins C."/>
            <person name="Chaturvedi A."/>
        </authorList>
    </citation>
    <scope>NUCLEOTIDE SEQUENCE</scope>
    <source>
        <strain evidence="5">CHB12</strain>
    </source>
</reference>
<keyword evidence="1" id="KW-0880">Kelch repeat</keyword>
<dbReference type="PANTHER" id="PTHR46093:SF18">
    <property type="entry name" value="FIBRONECTIN TYPE-III DOMAIN-CONTAINING PROTEIN"/>
    <property type="match status" value="1"/>
</dbReference>
<evidence type="ECO:0000313" key="6">
    <source>
        <dbReference type="Proteomes" id="UP000684084"/>
    </source>
</evidence>
<feature type="region of interest" description="Disordered" evidence="3">
    <location>
        <begin position="431"/>
        <end position="452"/>
    </location>
</feature>
<sequence>MSYKSFYLFLIFALKYIFFGVESYIPVGRIGHSSILIGNKIYYFGGITDVGASLNDVFYLDLSQPFNVANPPWIKITDIPFGSSWGSVALDNSNNTEVYLFGGITDDVNTQKDSFKSFVYKFNINSLSWNIPAVSGIAPSRRIEMKAISDNSGKIYIFGGAANLLVGAQTRTFFSDMIIFDIADSSWSINTAVNGRATYSATLLSNGIIVYVGGFEPFNGNNDVVLIADISKILLFDTNSLTWSTKSAKITASIPVENRQRHSAVLAPNDQIIIYGGTRTTDEVDFNQVYPDVLVLDTKKDPYEITAPDISTNTGIFPSLAGHTANLFGYYMIVAFGNTTHKDDEPSLGKNGIIYVMDIRNFTWINSLDQAADNKTLKTSSPVSQSNKNKLKLLLATAFGISGGLLALTGGFFVYRWINIKKREKDHAPGFFGSNDDDSIPGTPTDDNLSSY</sequence>
<feature type="transmembrane region" description="Helical" evidence="4">
    <location>
        <begin position="393"/>
        <end position="415"/>
    </location>
</feature>
<keyword evidence="4" id="KW-0472">Membrane</keyword>
<dbReference type="Pfam" id="PF24681">
    <property type="entry name" value="Kelch_KLHDC2_KLHL20_DRC7"/>
    <property type="match status" value="1"/>
</dbReference>
<organism evidence="5 6">
    <name type="scientific">Rhizophagus irregularis</name>
    <dbReference type="NCBI Taxonomy" id="588596"/>
    <lineage>
        <taxon>Eukaryota</taxon>
        <taxon>Fungi</taxon>
        <taxon>Fungi incertae sedis</taxon>
        <taxon>Mucoromycota</taxon>
        <taxon>Glomeromycotina</taxon>
        <taxon>Glomeromycetes</taxon>
        <taxon>Glomerales</taxon>
        <taxon>Glomeraceae</taxon>
        <taxon>Rhizophagus</taxon>
    </lineage>
</organism>
<keyword evidence="2" id="KW-0677">Repeat</keyword>
<evidence type="ECO:0000256" key="1">
    <source>
        <dbReference type="ARBA" id="ARBA00022441"/>
    </source>
</evidence>
<evidence type="ECO:0000256" key="4">
    <source>
        <dbReference type="SAM" id="Phobius"/>
    </source>
</evidence>
<dbReference type="AlphaFoldDB" id="A0A916E4Q5"/>
<protein>
    <recommendedName>
        <fullName evidence="7">Galactose oxidase</fullName>
    </recommendedName>
</protein>
<dbReference type="PANTHER" id="PTHR46093">
    <property type="entry name" value="ACYL-COA-BINDING DOMAIN-CONTAINING PROTEIN 5"/>
    <property type="match status" value="1"/>
</dbReference>
<name>A0A916E4Q5_9GLOM</name>
<dbReference type="Proteomes" id="UP000684084">
    <property type="component" value="Unassembled WGS sequence"/>
</dbReference>
<evidence type="ECO:0000313" key="5">
    <source>
        <dbReference type="EMBL" id="CAB5359535.1"/>
    </source>
</evidence>
<gene>
    <name evidence="5" type="ORF">CHRIB12_LOCUS7751</name>
</gene>
<dbReference type="OrthoDB" id="432528at2759"/>
<accession>A0A916E4Q5</accession>
<evidence type="ECO:0000256" key="3">
    <source>
        <dbReference type="SAM" id="MobiDB-lite"/>
    </source>
</evidence>
<evidence type="ECO:0008006" key="7">
    <source>
        <dbReference type="Google" id="ProtNLM"/>
    </source>
</evidence>
<dbReference type="VEuPathDB" id="FungiDB:RhiirFUN_017454"/>
<evidence type="ECO:0000256" key="2">
    <source>
        <dbReference type="ARBA" id="ARBA00022737"/>
    </source>
</evidence>
<dbReference type="EMBL" id="CAGKOT010000014">
    <property type="protein sequence ID" value="CAB5359535.1"/>
    <property type="molecule type" value="Genomic_DNA"/>
</dbReference>
<keyword evidence="4" id="KW-1133">Transmembrane helix</keyword>
<proteinExistence type="predicted"/>